<protein>
    <recommendedName>
        <fullName evidence="1">HipA-like kinase domain-containing protein</fullName>
    </recommendedName>
</protein>
<feature type="domain" description="HipA-like kinase" evidence="1">
    <location>
        <begin position="25"/>
        <end position="119"/>
    </location>
</feature>
<name>A0AB72VF65_CORGB</name>
<dbReference type="Proteomes" id="UP000006698">
    <property type="component" value="Chromosome"/>
</dbReference>
<accession>A0AB72VF65</accession>
<evidence type="ECO:0000313" key="2">
    <source>
        <dbReference type="EMBL" id="BAQ21169.1"/>
    </source>
</evidence>
<proteinExistence type="predicted"/>
<evidence type="ECO:0000259" key="1">
    <source>
        <dbReference type="Pfam" id="PF20613"/>
    </source>
</evidence>
<dbReference type="EMBL" id="AP009044">
    <property type="protein sequence ID" value="BAQ21169.1"/>
    <property type="molecule type" value="Genomic_DNA"/>
</dbReference>
<gene>
    <name evidence="2" type="ordered locus">cgR_6107</name>
</gene>
<organism evidence="2">
    <name type="scientific">Corynebacterium glutamicum (strain R)</name>
    <dbReference type="NCBI Taxonomy" id="340322"/>
    <lineage>
        <taxon>Bacteria</taxon>
        <taxon>Bacillati</taxon>
        <taxon>Actinomycetota</taxon>
        <taxon>Actinomycetes</taxon>
        <taxon>Mycobacteriales</taxon>
        <taxon>Corynebacteriaceae</taxon>
        <taxon>Corynebacterium</taxon>
    </lineage>
</organism>
<dbReference type="KEGG" id="cgt:cgR_6107"/>
<dbReference type="RefSeq" id="WP_050749898.1">
    <property type="nucleotide sequence ID" value="NC_009342.1"/>
</dbReference>
<dbReference type="Pfam" id="PF20613">
    <property type="entry name" value="HipA_2"/>
    <property type="match status" value="1"/>
</dbReference>
<dbReference type="AlphaFoldDB" id="A0AB72VF65"/>
<reference evidence="2" key="1">
    <citation type="journal article" date="2007" name="Microbiology">
        <title>Comparative analysis of the Corynebacterium glutamicum group and complete genome sequence of strain R.</title>
        <authorList>
            <person name="Yukawa H."/>
            <person name="Omumasaba C.A."/>
            <person name="Nonaka H."/>
            <person name="Kos P."/>
            <person name="Okai N."/>
            <person name="Suzuki N."/>
            <person name="Suda M."/>
            <person name="Tsuge Y."/>
            <person name="Watanabe J."/>
            <person name="Ikeda Y."/>
            <person name="Vertes A.A."/>
            <person name="Inui M."/>
        </authorList>
    </citation>
    <scope>NUCLEOTIDE SEQUENCE</scope>
    <source>
        <strain evidence="2">R</strain>
    </source>
</reference>
<sequence>MNKNVENVINLDDHRRRLHVQVPIKVADTGSKPFLCQASDGELYWCKRPSSDHDVEAVVNEVVASIIGAEIDAPIRPWAILDIPSDLVKTFVGEGENRYRLRKEPVFGSKLLHSAEVFRSAFAVDQDGNYDRFPKLLALWLLCNAEDIQMLYDFDADMQVWSIDHGFWFGSHETPWGLGDPTKTSGRPELPALRTHISSVH</sequence>
<dbReference type="InterPro" id="IPR046748">
    <property type="entry name" value="HipA_2"/>
</dbReference>